<dbReference type="STRING" id="1388766.A0A017S1B4"/>
<dbReference type="Proteomes" id="UP000019804">
    <property type="component" value="Unassembled WGS sequence"/>
</dbReference>
<feature type="region of interest" description="Disordered" evidence="1">
    <location>
        <begin position="233"/>
        <end position="271"/>
    </location>
</feature>
<feature type="compositionally biased region" description="Polar residues" evidence="1">
    <location>
        <begin position="107"/>
        <end position="121"/>
    </location>
</feature>
<evidence type="ECO:0000313" key="4">
    <source>
        <dbReference type="Proteomes" id="UP000019804"/>
    </source>
</evidence>
<dbReference type="GO" id="GO:0005829">
    <property type="term" value="C:cytosol"/>
    <property type="evidence" value="ECO:0007669"/>
    <property type="project" value="TreeGrafter"/>
</dbReference>
<dbReference type="PANTHER" id="PTHR18063">
    <property type="entry name" value="NF-E2 INDUCIBLE PROTEIN"/>
    <property type="match status" value="1"/>
</dbReference>
<feature type="region of interest" description="Disordered" evidence="1">
    <location>
        <begin position="698"/>
        <end position="733"/>
    </location>
</feature>
<feature type="compositionally biased region" description="Polar residues" evidence="1">
    <location>
        <begin position="45"/>
        <end position="65"/>
    </location>
</feature>
<feature type="domain" description="MINDY deubiquitinase" evidence="2">
    <location>
        <begin position="418"/>
        <end position="696"/>
    </location>
</feature>
<organism evidence="3 4">
    <name type="scientific">Aspergillus ruber (strain CBS 135680)</name>
    <dbReference type="NCBI Taxonomy" id="1388766"/>
    <lineage>
        <taxon>Eukaryota</taxon>
        <taxon>Fungi</taxon>
        <taxon>Dikarya</taxon>
        <taxon>Ascomycota</taxon>
        <taxon>Pezizomycotina</taxon>
        <taxon>Eurotiomycetes</taxon>
        <taxon>Eurotiomycetidae</taxon>
        <taxon>Eurotiales</taxon>
        <taxon>Aspergillaceae</taxon>
        <taxon>Aspergillus</taxon>
        <taxon>Aspergillus subgen. Aspergillus</taxon>
    </lineage>
</organism>
<dbReference type="OrthoDB" id="10261212at2759"/>
<feature type="compositionally biased region" description="Polar residues" evidence="1">
    <location>
        <begin position="21"/>
        <end position="34"/>
    </location>
</feature>
<dbReference type="InterPro" id="IPR033979">
    <property type="entry name" value="MINDY_domain"/>
</dbReference>
<reference evidence="4" key="1">
    <citation type="journal article" date="2014" name="Nat. Commun.">
        <title>Genomic adaptations of the halophilic Dead Sea filamentous fungus Eurotium rubrum.</title>
        <authorList>
            <person name="Kis-Papo T."/>
            <person name="Weig A.R."/>
            <person name="Riley R."/>
            <person name="Persoh D."/>
            <person name="Salamov A."/>
            <person name="Sun H."/>
            <person name="Lipzen A."/>
            <person name="Wasser S.P."/>
            <person name="Rambold G."/>
            <person name="Grigoriev I.V."/>
            <person name="Nevo E."/>
        </authorList>
    </citation>
    <scope>NUCLEOTIDE SEQUENCE [LARGE SCALE GENOMIC DNA]</scope>
    <source>
        <strain evidence="4">CBS 135680</strain>
    </source>
</reference>
<protein>
    <recommendedName>
        <fullName evidence="2">MINDY deubiquitinase domain-containing protein</fullName>
    </recommendedName>
</protein>
<name>A0A017S1B4_ASPRC</name>
<feature type="compositionally biased region" description="Polar residues" evidence="1">
    <location>
        <begin position="755"/>
        <end position="767"/>
    </location>
</feature>
<evidence type="ECO:0000313" key="3">
    <source>
        <dbReference type="EMBL" id="EYE90737.1"/>
    </source>
</evidence>
<feature type="region of interest" description="Disordered" evidence="1">
    <location>
        <begin position="748"/>
        <end position="889"/>
    </location>
</feature>
<dbReference type="HOGENOM" id="CLU_007080_2_1_1"/>
<dbReference type="GO" id="GO:0004843">
    <property type="term" value="F:cysteine-type deubiquitinase activity"/>
    <property type="evidence" value="ECO:0007669"/>
    <property type="project" value="InterPro"/>
</dbReference>
<feature type="compositionally biased region" description="Basic and acidic residues" evidence="1">
    <location>
        <begin position="877"/>
        <end position="889"/>
    </location>
</feature>
<feature type="compositionally biased region" description="Low complexity" evidence="1">
    <location>
        <begin position="832"/>
        <end position="852"/>
    </location>
</feature>
<feature type="compositionally biased region" description="Polar residues" evidence="1">
    <location>
        <begin position="399"/>
        <end position="409"/>
    </location>
</feature>
<dbReference type="Pfam" id="PF04424">
    <property type="entry name" value="MINDY_DUB"/>
    <property type="match status" value="1"/>
</dbReference>
<dbReference type="GO" id="GO:0016807">
    <property type="term" value="F:cysteine-type carboxypeptidase activity"/>
    <property type="evidence" value="ECO:0007669"/>
    <property type="project" value="TreeGrafter"/>
</dbReference>
<feature type="region of interest" description="Disordered" evidence="1">
    <location>
        <begin position="104"/>
        <end position="134"/>
    </location>
</feature>
<proteinExistence type="predicted"/>
<feature type="compositionally biased region" description="Polar residues" evidence="1">
    <location>
        <begin position="801"/>
        <end position="810"/>
    </location>
</feature>
<dbReference type="GeneID" id="63701857"/>
<dbReference type="AlphaFoldDB" id="A0A017S1B4"/>
<dbReference type="GO" id="GO:0071944">
    <property type="term" value="C:cell periphery"/>
    <property type="evidence" value="ECO:0007669"/>
    <property type="project" value="TreeGrafter"/>
</dbReference>
<feature type="compositionally biased region" description="Pro residues" evidence="1">
    <location>
        <begin position="1"/>
        <end position="10"/>
    </location>
</feature>
<gene>
    <name evidence="3" type="ORF">EURHEDRAFT_518947</name>
</gene>
<dbReference type="PANTHER" id="PTHR18063:SF6">
    <property type="entry name" value="UBIQUITIN CARBOXYL-TERMINAL HYDROLASE"/>
    <property type="match status" value="1"/>
</dbReference>
<sequence>MVLRKQPPPRLNSVKEPNRRLSISLTAKSASPVSPTKRLTRPRRAQSSPYPRLPSQDSIYSPDLNTSPAFDLMTLEQAQRSPVGTAHSEAQNPWADELVEKPDQPYQEYTPSGSTQASHNGIQEEPVNKNKGDRVPSILVAGTQRRMATNEWQPEEEADEWEHVRQTPTQLRSNNPFLKTKQSESNPWQAETYQTQQVEDTRASQATSLHSDALSQGEGIIPMTARLSLLDQQPSDSAWAEEHPVTASQPQHPQNGHYAQESQAQVPQTSYASQVPNYMADDQFYDTHGTPGNAAELQYQPQYASADEYQPYPTQTSQDYDRLITQYQPNTPSGPISSATTQSSNVLIDADPSKPEAPPRSTSSVYESDVSEARGTRTGLSETAPPLPQRPDRSEGTEQHTTTRAGDTNRQAEQKAETYAIRHVNWTDISGKLRNSPILSQNENGPCPLLALVNALVISSAEDAQTPVVKALQTREQISLGLLIQALFEELIMYLGPDDEFPDIEALSRFLTMLHTGMNVNPRLTLEPEDDAGRFYETSDIQFYNTFGLPLIHGWVANPGTEAHAAFLRAAQYYEDIQLLPFRKEDLEDQVFRGGSLTPNDEQSMHDIQTIQQFVEVDHATQLSDFGLEHLKARLTPGSVSILFRNDHFTTLYKHPQTHELFTLVTDAGYANHAEIVWENLVDVNGSRAEFFSGDFRPVGHGPSGAPATSAPALPSRDTGHSTGSKDEPSQEQADADYAYALALQFQEEEQQRQNSAGHNRNPSAPNQPIRGHGPEATHHRTPSAVNRGTGRHQPTEQRSARSSQQPGRSSHSHEDDDLPSYAQAARSPVYSPQQSTPSFNPSNPSNRSNQSMDSRFSRNHHGNGRRPPATSSGLPERSKDKNKDCIVM</sequence>
<dbReference type="GO" id="GO:0071108">
    <property type="term" value="P:protein K48-linked deubiquitination"/>
    <property type="evidence" value="ECO:0007669"/>
    <property type="project" value="TreeGrafter"/>
</dbReference>
<dbReference type="InterPro" id="IPR007518">
    <property type="entry name" value="MINDY"/>
</dbReference>
<feature type="compositionally biased region" description="Polar residues" evidence="1">
    <location>
        <begin position="260"/>
        <end position="271"/>
    </location>
</feature>
<feature type="region of interest" description="Disordered" evidence="1">
    <location>
        <begin position="1"/>
        <end position="65"/>
    </location>
</feature>
<feature type="compositionally biased region" description="Basic and acidic residues" evidence="1">
    <location>
        <begin position="718"/>
        <end position="729"/>
    </location>
</feature>
<feature type="region of interest" description="Disordered" evidence="1">
    <location>
        <begin position="348"/>
        <end position="413"/>
    </location>
</feature>
<evidence type="ECO:0000256" key="1">
    <source>
        <dbReference type="SAM" id="MobiDB-lite"/>
    </source>
</evidence>
<dbReference type="RefSeq" id="XP_040634427.1">
    <property type="nucleotide sequence ID" value="XM_040786733.1"/>
</dbReference>
<dbReference type="EMBL" id="KK088454">
    <property type="protein sequence ID" value="EYE90737.1"/>
    <property type="molecule type" value="Genomic_DNA"/>
</dbReference>
<keyword evidence="4" id="KW-1185">Reference proteome</keyword>
<dbReference type="GO" id="GO:1990380">
    <property type="term" value="F:K48-linked deubiquitinase activity"/>
    <property type="evidence" value="ECO:0007669"/>
    <property type="project" value="InterPro"/>
</dbReference>
<accession>A0A017S1B4</accession>
<evidence type="ECO:0000259" key="2">
    <source>
        <dbReference type="Pfam" id="PF04424"/>
    </source>
</evidence>
<feature type="compositionally biased region" description="Low complexity" evidence="1">
    <location>
        <begin position="700"/>
        <end position="716"/>
    </location>
</feature>